<feature type="region of interest" description="Disordered" evidence="2">
    <location>
        <begin position="322"/>
        <end position="344"/>
    </location>
</feature>
<dbReference type="Pfam" id="PF07261">
    <property type="entry name" value="DnaB_2"/>
    <property type="match status" value="1"/>
</dbReference>
<gene>
    <name evidence="4" type="ORF">HSX42_16280</name>
</gene>
<dbReference type="PANTHER" id="PTHR37293:SF5">
    <property type="entry name" value="DNA REPLICATION PROTEIN"/>
    <property type="match status" value="1"/>
</dbReference>
<organism evidence="4 5">
    <name type="scientific">Geobacillus thermodenitrificans</name>
    <dbReference type="NCBI Taxonomy" id="33940"/>
    <lineage>
        <taxon>Bacteria</taxon>
        <taxon>Bacillati</taxon>
        <taxon>Bacillota</taxon>
        <taxon>Bacilli</taxon>
        <taxon>Bacillales</taxon>
        <taxon>Anoxybacillaceae</taxon>
        <taxon>Geobacillus</taxon>
    </lineage>
</organism>
<accession>A0ABY9QB83</accession>
<dbReference type="NCBIfam" id="TIGR01446">
    <property type="entry name" value="DnaD_dom"/>
    <property type="match status" value="1"/>
</dbReference>
<dbReference type="Proteomes" id="UP001297580">
    <property type="component" value="Chromosome"/>
</dbReference>
<evidence type="ECO:0000259" key="3">
    <source>
        <dbReference type="Pfam" id="PF07261"/>
    </source>
</evidence>
<name>A0ABY9QB83_GEOTD</name>
<evidence type="ECO:0000313" key="5">
    <source>
        <dbReference type="Proteomes" id="UP001297580"/>
    </source>
</evidence>
<evidence type="ECO:0000313" key="4">
    <source>
        <dbReference type="EMBL" id="WMV75768.1"/>
    </source>
</evidence>
<dbReference type="InterPro" id="IPR053162">
    <property type="entry name" value="DnaD"/>
</dbReference>
<protein>
    <submittedName>
        <fullName evidence="4">DnaD domain protein</fullName>
    </submittedName>
</protein>
<dbReference type="PANTHER" id="PTHR37293">
    <property type="entry name" value="PHAGE REPLICATION PROTEIN-RELATED"/>
    <property type="match status" value="1"/>
</dbReference>
<sequence length="529" mass="60032">MTKLLLDDEPLIILPQLAVAIGLNESIIVQQLHYWLEKSENVRDGYKWVYNTYGDWQKQFPFWSESTIRRIITKLEKLGIIVSANFNRSKIDKTKWYRIDYNQLAEWTQKILVRQKEQPPGANGGPAGDSGSTVLDRLATVSYGASMSHDGDSTVPDCMPMSQGGTSTVQDGKGLGSDAASIARDDRGASFDGMPIVLTMPNQRTEGDIACSSFQNEQMAGETADPPPQHGQLSDELADRSVQHGWTKGKSEDPSIQNRWATEQMACPPVPIGQLADEIAHSSVQHERPADEVGDLPVFTERSVDEWVRPSVQNERSMDEIHRPSAQNGRPTGEIARSSVQTDPSSWSNWSIGVLNVNSPIPENTTEITSERNREEKEDDERVRAYKEIVRFYEQNGFGVIGGYLREKINMWVDDTSEELVLEALKIAVENGAKRWVYVETILRDWMEKGYRTVDEVRAARLAFRKQRLNQRSTSSSTESSRTMRKPIRTEIVPDWLNMDYSQPEDDDFDIEQARRELEERLKKYKEPS</sequence>
<dbReference type="Gene3D" id="1.10.10.630">
    <property type="entry name" value="DnaD domain-like"/>
    <property type="match status" value="1"/>
</dbReference>
<dbReference type="RefSeq" id="WP_236934351.1">
    <property type="nucleotide sequence ID" value="NZ_CP133461.1"/>
</dbReference>
<dbReference type="InterPro" id="IPR034829">
    <property type="entry name" value="DnaD-like_sf"/>
</dbReference>
<comment type="similarity">
    <text evidence="1">Belongs to the DnaB/DnaD family.</text>
</comment>
<dbReference type="SUPFAM" id="SSF158499">
    <property type="entry name" value="DnaD domain-like"/>
    <property type="match status" value="1"/>
</dbReference>
<proteinExistence type="inferred from homology"/>
<keyword evidence="5" id="KW-1185">Reference proteome</keyword>
<reference evidence="4 5" key="1">
    <citation type="submission" date="2023-08" db="EMBL/GenBank/DDBJ databases">
        <title>Complete genome sequence of Geobacillus thermodenitrificans K1041, a genetically tractable strain representative of the genus Geobacillus.</title>
        <authorList>
            <person name="Kani S."/>
            <person name="Suzuki H."/>
        </authorList>
    </citation>
    <scope>NUCLEOTIDE SEQUENCE [LARGE SCALE GENOMIC DNA]</scope>
    <source>
        <strain evidence="4 5">K1041</strain>
    </source>
</reference>
<evidence type="ECO:0000256" key="1">
    <source>
        <dbReference type="ARBA" id="ARBA00093462"/>
    </source>
</evidence>
<dbReference type="EMBL" id="CP133461">
    <property type="protein sequence ID" value="WMV75768.1"/>
    <property type="molecule type" value="Genomic_DNA"/>
</dbReference>
<dbReference type="InterPro" id="IPR006343">
    <property type="entry name" value="DnaB/C_C"/>
</dbReference>
<evidence type="ECO:0000256" key="2">
    <source>
        <dbReference type="SAM" id="MobiDB-lite"/>
    </source>
</evidence>
<feature type="domain" description="DnaB/C C-terminal" evidence="3">
    <location>
        <begin position="391"/>
        <end position="460"/>
    </location>
</feature>